<dbReference type="HOGENOM" id="CLU_1280889_0_0_0"/>
<feature type="domain" description="Lipid/polyisoprenoid-binding YceI-like" evidence="2">
    <location>
        <begin position="23"/>
        <end position="184"/>
    </location>
</feature>
<dbReference type="Proteomes" id="UP000006844">
    <property type="component" value="Chromosome"/>
</dbReference>
<dbReference type="PANTHER" id="PTHR34406:SF1">
    <property type="entry name" value="PROTEIN YCEI"/>
    <property type="match status" value="1"/>
</dbReference>
<accession>E8V495</accession>
<evidence type="ECO:0000259" key="2">
    <source>
        <dbReference type="SMART" id="SM00867"/>
    </source>
</evidence>
<keyword evidence="1" id="KW-0732">Signal</keyword>
<dbReference type="AlphaFoldDB" id="E8V495"/>
<dbReference type="eggNOG" id="COG2353">
    <property type="taxonomic scope" value="Bacteria"/>
</dbReference>
<dbReference type="OrthoDB" id="117551at2"/>
<reference evidence="3 4" key="1">
    <citation type="journal article" date="2012" name="Stand. Genomic Sci.">
        <title>Complete genome sequence of Terriglobus saanensis type strain SP1PR4(T), an Acidobacteria from tundra soil.</title>
        <authorList>
            <person name="Rawat S.R."/>
            <person name="Mannisto M.K."/>
            <person name="Starovoytov V."/>
            <person name="Goodwin L."/>
            <person name="Nolan M."/>
            <person name="Hauser L."/>
            <person name="Land M."/>
            <person name="Davenport K.W."/>
            <person name="Woyke T."/>
            <person name="Haggblom M.M."/>
        </authorList>
    </citation>
    <scope>NUCLEOTIDE SEQUENCE</scope>
    <source>
        <strain evidence="4">ATCC BAA-1853 / DSM 23119 / SP1PR4</strain>
    </source>
</reference>
<dbReference type="Pfam" id="PF04264">
    <property type="entry name" value="YceI"/>
    <property type="match status" value="1"/>
</dbReference>
<gene>
    <name evidence="3" type="ordered locus">AciPR4_2877</name>
</gene>
<evidence type="ECO:0000313" key="4">
    <source>
        <dbReference type="Proteomes" id="UP000006844"/>
    </source>
</evidence>
<feature type="signal peptide" evidence="1">
    <location>
        <begin position="1"/>
        <end position="19"/>
    </location>
</feature>
<dbReference type="SMART" id="SM00867">
    <property type="entry name" value="YceI"/>
    <property type="match status" value="1"/>
</dbReference>
<dbReference type="InterPro" id="IPR007372">
    <property type="entry name" value="Lipid/polyisoprenoid-bd_YceI"/>
</dbReference>
<dbReference type="PANTHER" id="PTHR34406">
    <property type="entry name" value="PROTEIN YCEI"/>
    <property type="match status" value="1"/>
</dbReference>
<keyword evidence="4" id="KW-1185">Reference proteome</keyword>
<dbReference type="SUPFAM" id="SSF101874">
    <property type="entry name" value="YceI-like"/>
    <property type="match status" value="1"/>
</dbReference>
<feature type="chain" id="PRO_5003228976" evidence="1">
    <location>
        <begin position="20"/>
        <end position="187"/>
    </location>
</feature>
<dbReference type="STRING" id="401053.AciPR4_2877"/>
<name>E8V495_TERSS</name>
<dbReference type="EMBL" id="CP002467">
    <property type="protein sequence ID" value="ADV83644.1"/>
    <property type="molecule type" value="Genomic_DNA"/>
</dbReference>
<dbReference type="Gene3D" id="2.40.128.110">
    <property type="entry name" value="Lipid/polyisoprenoid-binding, YceI-like"/>
    <property type="match status" value="1"/>
</dbReference>
<dbReference type="KEGG" id="tsa:AciPR4_2877"/>
<organism evidence="3 4">
    <name type="scientific">Terriglobus saanensis (strain ATCC BAA-1853 / DSM 23119 / SP1PR4)</name>
    <dbReference type="NCBI Taxonomy" id="401053"/>
    <lineage>
        <taxon>Bacteria</taxon>
        <taxon>Pseudomonadati</taxon>
        <taxon>Acidobacteriota</taxon>
        <taxon>Terriglobia</taxon>
        <taxon>Terriglobales</taxon>
        <taxon>Acidobacteriaceae</taxon>
        <taxon>Terriglobus</taxon>
    </lineage>
</organism>
<dbReference type="InterPro" id="IPR036761">
    <property type="entry name" value="TTHA0802/YceI-like_sf"/>
</dbReference>
<dbReference type="RefSeq" id="WP_013569377.1">
    <property type="nucleotide sequence ID" value="NC_014963.1"/>
</dbReference>
<evidence type="ECO:0000256" key="1">
    <source>
        <dbReference type="SAM" id="SignalP"/>
    </source>
</evidence>
<sequence>MKFFRIMSLVVSLVPAAFAQHQTFTVTPDASEVRIKLNTTHEVVNGTFHVQSGSISFDRAITQISGLVTVVAGSGKTGNDSRDKKMNKDILKVDQFTTVSFAPKAYRGMIVASGDSTIQVSGVFTLLGTGHDITVPMQIRIVGSTATAKAQFAVPYVQWGLRNPSFLFWKAENDVAVDLSLVGSVSK</sequence>
<proteinExistence type="predicted"/>
<evidence type="ECO:0000313" key="3">
    <source>
        <dbReference type="EMBL" id="ADV83644.1"/>
    </source>
</evidence>
<protein>
    <submittedName>
        <fullName evidence="3">YceI family protein</fullName>
    </submittedName>
</protein>